<dbReference type="AlphaFoldDB" id="A0A319CT33"/>
<organism evidence="1 2">
    <name type="scientific">Aspergillus ellipticus CBS 707.79</name>
    <dbReference type="NCBI Taxonomy" id="1448320"/>
    <lineage>
        <taxon>Eukaryota</taxon>
        <taxon>Fungi</taxon>
        <taxon>Dikarya</taxon>
        <taxon>Ascomycota</taxon>
        <taxon>Pezizomycotina</taxon>
        <taxon>Eurotiomycetes</taxon>
        <taxon>Eurotiomycetidae</taxon>
        <taxon>Eurotiales</taxon>
        <taxon>Aspergillaceae</taxon>
        <taxon>Aspergillus</taxon>
        <taxon>Aspergillus subgen. Circumdati</taxon>
    </lineage>
</organism>
<reference evidence="1 2" key="1">
    <citation type="submission" date="2018-02" db="EMBL/GenBank/DDBJ databases">
        <title>The genomes of Aspergillus section Nigri reveals drivers in fungal speciation.</title>
        <authorList>
            <consortium name="DOE Joint Genome Institute"/>
            <person name="Vesth T.C."/>
            <person name="Nybo J."/>
            <person name="Theobald S."/>
            <person name="Brandl J."/>
            <person name="Frisvad J.C."/>
            <person name="Nielsen K.F."/>
            <person name="Lyhne E.K."/>
            <person name="Kogle M.E."/>
            <person name="Kuo A."/>
            <person name="Riley R."/>
            <person name="Clum A."/>
            <person name="Nolan M."/>
            <person name="Lipzen A."/>
            <person name="Salamov A."/>
            <person name="Henrissat B."/>
            <person name="Wiebenga A."/>
            <person name="De vries R.P."/>
            <person name="Grigoriev I.V."/>
            <person name="Mortensen U.H."/>
            <person name="Andersen M.R."/>
            <person name="Baker S.E."/>
        </authorList>
    </citation>
    <scope>NUCLEOTIDE SEQUENCE [LARGE SCALE GENOMIC DNA]</scope>
    <source>
        <strain evidence="1 2">CBS 707.79</strain>
    </source>
</reference>
<gene>
    <name evidence="1" type="ORF">BO71DRAFT_488747</name>
</gene>
<dbReference type="Proteomes" id="UP000247810">
    <property type="component" value="Unassembled WGS sequence"/>
</dbReference>
<keyword evidence="2" id="KW-1185">Reference proteome</keyword>
<proteinExistence type="predicted"/>
<accession>A0A319CT33</accession>
<dbReference type="OrthoDB" id="4326707at2759"/>
<evidence type="ECO:0000313" key="2">
    <source>
        <dbReference type="Proteomes" id="UP000247810"/>
    </source>
</evidence>
<name>A0A319CT33_9EURO</name>
<dbReference type="EMBL" id="KZ826092">
    <property type="protein sequence ID" value="PYH88455.1"/>
    <property type="molecule type" value="Genomic_DNA"/>
</dbReference>
<protein>
    <submittedName>
        <fullName evidence="1">Uncharacterized protein</fullName>
    </submittedName>
</protein>
<evidence type="ECO:0000313" key="1">
    <source>
        <dbReference type="EMBL" id="PYH88455.1"/>
    </source>
</evidence>
<sequence>MTILLQTKVSPIFTPSKVDYPFAHLRAPYHEPTDDVLTCDDICYTPRPLCLAILKRVAAARAISPSKPSMQIWLRMARAVLGDSVEHTENIPVPSKTNNESNAHSFEWSSPEDAALIMTGKDHPSLSLPDAVCVPLSRTESSGRFHQLWVEETLGFITEQAAGCRFEPCVAVPRSETPAIRLNQISAVTGLGLSREWLG</sequence>
<dbReference type="VEuPathDB" id="FungiDB:BO71DRAFT_488747"/>